<gene>
    <name evidence="1" type="ORF">EV695_0293</name>
</gene>
<dbReference type="EMBL" id="SMFQ01000002">
    <property type="protein sequence ID" value="TCJ88439.1"/>
    <property type="molecule type" value="Genomic_DNA"/>
</dbReference>
<dbReference type="Proteomes" id="UP000294887">
    <property type="component" value="Unassembled WGS sequence"/>
</dbReference>
<evidence type="ECO:0000313" key="2">
    <source>
        <dbReference type="Proteomes" id="UP000294887"/>
    </source>
</evidence>
<protein>
    <recommendedName>
        <fullName evidence="3">Glycine cleavage system transcriptional repressor</fullName>
    </recommendedName>
</protein>
<dbReference type="AlphaFoldDB" id="A0A4R1F784"/>
<dbReference type="RefSeq" id="WP_131904135.1">
    <property type="nucleotide sequence ID" value="NZ_BAAAFU010000008.1"/>
</dbReference>
<comment type="caution">
    <text evidence="1">The sequence shown here is derived from an EMBL/GenBank/DDBJ whole genome shotgun (WGS) entry which is preliminary data.</text>
</comment>
<reference evidence="1 2" key="1">
    <citation type="submission" date="2019-03" db="EMBL/GenBank/DDBJ databases">
        <title>Genomic Encyclopedia of Type Strains, Phase IV (KMG-IV): sequencing the most valuable type-strain genomes for metagenomic binning, comparative biology and taxonomic classification.</title>
        <authorList>
            <person name="Goeker M."/>
        </authorList>
    </citation>
    <scope>NUCLEOTIDE SEQUENCE [LARGE SCALE GENOMIC DNA]</scope>
    <source>
        <strain evidence="1 2">DSM 24830</strain>
    </source>
</reference>
<name>A0A4R1F784_9GAMM</name>
<accession>A0A4R1F784</accession>
<evidence type="ECO:0000313" key="1">
    <source>
        <dbReference type="EMBL" id="TCJ88439.1"/>
    </source>
</evidence>
<sequence length="175" mass="19568">MDGQRYRIVAIGDKSPKMLSEFCNELLGCNCEIQSISSLRLGHSFVVVVMVDAYIGESEIEKCLLGVVENYDLKLNIDTCTRKTYKFQKSDVFMRVKGINTTGIKEAVISKLTAGGLDIHGLESDIYRKDEKNIFVINVKGHASSEGFDNLTKLAAELQEENLEVAISNEWKLLI</sequence>
<proteinExistence type="predicted"/>
<evidence type="ECO:0008006" key="3">
    <source>
        <dbReference type="Google" id="ProtNLM"/>
    </source>
</evidence>
<keyword evidence="2" id="KW-1185">Reference proteome</keyword>
<organism evidence="1 2">
    <name type="scientific">Cocleimonas flava</name>
    <dbReference type="NCBI Taxonomy" id="634765"/>
    <lineage>
        <taxon>Bacteria</taxon>
        <taxon>Pseudomonadati</taxon>
        <taxon>Pseudomonadota</taxon>
        <taxon>Gammaproteobacteria</taxon>
        <taxon>Thiotrichales</taxon>
        <taxon>Thiotrichaceae</taxon>
        <taxon>Cocleimonas</taxon>
    </lineage>
</organism>